<dbReference type="Pfam" id="PF03843">
    <property type="entry name" value="Slp"/>
    <property type="match status" value="1"/>
</dbReference>
<evidence type="ECO:0000313" key="1">
    <source>
        <dbReference type="EMBL" id="PHM65818.1"/>
    </source>
</evidence>
<dbReference type="NCBIfam" id="TIGR00752">
    <property type="entry name" value="slp"/>
    <property type="match status" value="1"/>
</dbReference>
<dbReference type="PANTHER" id="PTHR37530:SF1">
    <property type="entry name" value="OUTER MEMBRANE PROTEIN SLP"/>
    <property type="match status" value="1"/>
</dbReference>
<organism evidence="1 2">
    <name type="scientific">Xenorhabdus stockiae</name>
    <dbReference type="NCBI Taxonomy" id="351614"/>
    <lineage>
        <taxon>Bacteria</taxon>
        <taxon>Pseudomonadati</taxon>
        <taxon>Pseudomonadota</taxon>
        <taxon>Gammaproteobacteria</taxon>
        <taxon>Enterobacterales</taxon>
        <taxon>Morganellaceae</taxon>
        <taxon>Xenorhabdus</taxon>
    </lineage>
</organism>
<accession>A0A2D0KR11</accession>
<sequence>MLNGTYCRVILQSIVFIGAMALIGCASVPDSIKGATKHPEENLISVKNKPDLYIGHEGRFGGKVLSVLNEKGRTRLEISTMPLASNAAPLIGTPSLGRLYAYVNYFLEPTDFKNHYVTVVGLITGIEKGKVGDSPYNYVVMNVNGFKRWHEIRRISLPSSVGNMWGYYGDPYFNEWIERPEIQSAPVETILTEKHPAE</sequence>
<proteinExistence type="predicted"/>
<evidence type="ECO:0000313" key="2">
    <source>
        <dbReference type="Proteomes" id="UP000222366"/>
    </source>
</evidence>
<dbReference type="EMBL" id="NJAJ01000013">
    <property type="protein sequence ID" value="PHM65818.1"/>
    <property type="molecule type" value="Genomic_DNA"/>
</dbReference>
<dbReference type="Proteomes" id="UP000222366">
    <property type="component" value="Unassembled WGS sequence"/>
</dbReference>
<dbReference type="AlphaFoldDB" id="A0A2D0KR11"/>
<keyword evidence="2" id="KW-1185">Reference proteome</keyword>
<reference evidence="1 2" key="1">
    <citation type="journal article" date="2017" name="Nat. Microbiol.">
        <title>Natural product diversity associated with the nematode symbionts Photorhabdus and Xenorhabdus.</title>
        <authorList>
            <person name="Tobias N.J."/>
            <person name="Wolff H."/>
            <person name="Djahanschiri B."/>
            <person name="Grundmann F."/>
            <person name="Kronenwerth M."/>
            <person name="Shi Y.M."/>
            <person name="Simonyi S."/>
            <person name="Grun P."/>
            <person name="Shapiro-Ilan D."/>
            <person name="Pidot S.J."/>
            <person name="Stinear T.P."/>
            <person name="Ebersberger I."/>
            <person name="Bode H.B."/>
        </authorList>
    </citation>
    <scope>NUCLEOTIDE SEQUENCE [LARGE SCALE GENOMIC DNA]</scope>
    <source>
        <strain evidence="1 2">DSM 17904</strain>
    </source>
</reference>
<dbReference type="RefSeq" id="WP_099124786.1">
    <property type="nucleotide sequence ID" value="NZ_CAWNRH010000035.1"/>
</dbReference>
<protein>
    <submittedName>
        <fullName evidence="1">Membrane protein</fullName>
    </submittedName>
</protein>
<dbReference type="PIRSF" id="PIRSF004982">
    <property type="entry name" value="SlP"/>
    <property type="match status" value="1"/>
</dbReference>
<dbReference type="GO" id="GO:0019867">
    <property type="term" value="C:outer membrane"/>
    <property type="evidence" value="ECO:0007669"/>
    <property type="project" value="InterPro"/>
</dbReference>
<dbReference type="PANTHER" id="PTHR37530">
    <property type="entry name" value="OUTER MEMBRANE PROTEIN SLP"/>
    <property type="match status" value="1"/>
</dbReference>
<name>A0A2D0KR11_9GAMM</name>
<dbReference type="InterPro" id="IPR004658">
    <property type="entry name" value="OMP_Slp"/>
</dbReference>
<gene>
    <name evidence="1" type="ORF">Xsto_01765</name>
</gene>
<comment type="caution">
    <text evidence="1">The sequence shown here is derived from an EMBL/GenBank/DDBJ whole genome shotgun (WGS) entry which is preliminary data.</text>
</comment>